<evidence type="ECO:0000256" key="3">
    <source>
        <dbReference type="ARBA" id="ARBA00023136"/>
    </source>
</evidence>
<dbReference type="SUPFAM" id="SSF103088">
    <property type="entry name" value="OmpA-like"/>
    <property type="match status" value="1"/>
</dbReference>
<proteinExistence type="predicted"/>
<dbReference type="PROSITE" id="PS01068">
    <property type="entry name" value="OMPA_1"/>
    <property type="match status" value="1"/>
</dbReference>
<dbReference type="InterPro" id="IPR036737">
    <property type="entry name" value="OmpA-like_sf"/>
</dbReference>
<dbReference type="PROSITE" id="PS51257">
    <property type="entry name" value="PROKAR_LIPOPROTEIN"/>
    <property type="match status" value="1"/>
</dbReference>
<evidence type="ECO:0000256" key="1">
    <source>
        <dbReference type="ARBA" id="ARBA00004442"/>
    </source>
</evidence>
<keyword evidence="2 6" id="KW-0732">Signal</keyword>
<evidence type="ECO:0000256" key="2">
    <source>
        <dbReference type="ARBA" id="ARBA00022729"/>
    </source>
</evidence>
<dbReference type="Gene3D" id="3.30.1450.10">
    <property type="match status" value="1"/>
</dbReference>
<dbReference type="CDD" id="cd07185">
    <property type="entry name" value="OmpA_C-like"/>
    <property type="match status" value="1"/>
</dbReference>
<dbReference type="InterPro" id="IPR050330">
    <property type="entry name" value="Bact_OuterMem_StrucFunc"/>
</dbReference>
<reference evidence="9" key="1">
    <citation type="submission" date="2024-06" db="EMBL/GenBank/DDBJ databases">
        <title>Radixoralia hellwigii gen. nov., sp nov., isolated from a root canal in the human oral cavity.</title>
        <authorList>
            <person name="Bartsch S."/>
            <person name="Wittmer A."/>
            <person name="Schulz A.-K."/>
            <person name="Neumann-Schaal M."/>
            <person name="Wolf J."/>
            <person name="Gronow S."/>
            <person name="Tennert C."/>
            <person name="Haecker G."/>
            <person name="Cieplik F."/>
            <person name="Al-Ahmad A."/>
        </authorList>
    </citation>
    <scope>NUCLEOTIDE SEQUENCE [LARGE SCALE GENOMIC DNA]</scope>
    <source>
        <strain evidence="9">Wk13</strain>
    </source>
</reference>
<dbReference type="Proteomes" id="UP001574673">
    <property type="component" value="Unassembled WGS sequence"/>
</dbReference>
<evidence type="ECO:0000256" key="5">
    <source>
        <dbReference type="PROSITE-ProRule" id="PRU00473"/>
    </source>
</evidence>
<dbReference type="InterPro" id="IPR037873">
    <property type="entry name" value="BamE-like"/>
</dbReference>
<comment type="subcellular location">
    <subcellularLocation>
        <location evidence="1">Cell outer membrane</location>
    </subcellularLocation>
</comment>
<dbReference type="Pfam" id="PF00691">
    <property type="entry name" value="OmpA"/>
    <property type="match status" value="1"/>
</dbReference>
<dbReference type="EMBL" id="JBEUWX010000001">
    <property type="protein sequence ID" value="MFA9948842.1"/>
    <property type="molecule type" value="Genomic_DNA"/>
</dbReference>
<dbReference type="Pfam" id="PF04355">
    <property type="entry name" value="BamE"/>
    <property type="match status" value="1"/>
</dbReference>
<feature type="chain" id="PRO_5045572102" evidence="6">
    <location>
        <begin position="33"/>
        <end position="286"/>
    </location>
</feature>
<evidence type="ECO:0000313" key="9">
    <source>
        <dbReference type="Proteomes" id="UP001574673"/>
    </source>
</evidence>
<dbReference type="InterPro" id="IPR006690">
    <property type="entry name" value="OMPA-like_CS"/>
</dbReference>
<feature type="domain" description="OmpA-like" evidence="7">
    <location>
        <begin position="149"/>
        <end position="277"/>
    </location>
</feature>
<comment type="caution">
    <text evidence="8">The sequence shown here is derived from an EMBL/GenBank/DDBJ whole genome shotgun (WGS) entry which is preliminary data.</text>
</comment>
<dbReference type="InterPro" id="IPR007450">
    <property type="entry name" value="BamE_dom"/>
</dbReference>
<gene>
    <name evidence="8" type="ORF">ABCS64_00620</name>
</gene>
<evidence type="ECO:0000256" key="6">
    <source>
        <dbReference type="SAM" id="SignalP"/>
    </source>
</evidence>
<accession>A0ABV4UCE2</accession>
<dbReference type="PRINTS" id="PR01021">
    <property type="entry name" value="OMPADOMAIN"/>
</dbReference>
<evidence type="ECO:0000259" key="7">
    <source>
        <dbReference type="PROSITE" id="PS51123"/>
    </source>
</evidence>
<keyword evidence="3 5" id="KW-0472">Membrane</keyword>
<evidence type="ECO:0000313" key="8">
    <source>
        <dbReference type="EMBL" id="MFA9948842.1"/>
    </source>
</evidence>
<dbReference type="InterPro" id="IPR006664">
    <property type="entry name" value="OMP_bac"/>
</dbReference>
<dbReference type="PANTHER" id="PTHR30329:SF21">
    <property type="entry name" value="LIPOPROTEIN YIAD-RELATED"/>
    <property type="match status" value="1"/>
</dbReference>
<keyword evidence="9" id="KW-1185">Reference proteome</keyword>
<evidence type="ECO:0000256" key="4">
    <source>
        <dbReference type="ARBA" id="ARBA00023237"/>
    </source>
</evidence>
<dbReference type="Gene3D" id="3.30.1330.60">
    <property type="entry name" value="OmpA-like domain"/>
    <property type="match status" value="1"/>
</dbReference>
<dbReference type="PROSITE" id="PS51123">
    <property type="entry name" value="OMPA_2"/>
    <property type="match status" value="1"/>
</dbReference>
<protein>
    <submittedName>
        <fullName evidence="8">OmpA family protein</fullName>
    </submittedName>
</protein>
<sequence>MQAMKRKQVRCPGVLTPWACSLALLVTGCTYAISEGLDEQGNATQIIFPEITQNEALERGIFPNLDNLRLIKPGMTKEDLYYLLGVPHFRETHGAREWDYVFKFHDAEGVTTCQYKVLFDTSMKGRNFYWKPESCADRLSEQKDATASAEPRRIRLKADALFPFGKFAEQDMRPAGRQQLDELATELKSLDSSARITITGHTDRLGSDAYNQRLSQQRAETVRGYLAARGVPGAQMSAQGMGEHQPVTECGGKMARKELIACLEPNRRVEIEVTGEKPLQKAAGKE</sequence>
<organism evidence="8 9">
    <name type="scientific">Dentiradicibacter hellwigii</name>
    <dbReference type="NCBI Taxonomy" id="3149053"/>
    <lineage>
        <taxon>Bacteria</taxon>
        <taxon>Pseudomonadati</taxon>
        <taxon>Pseudomonadota</taxon>
        <taxon>Betaproteobacteria</taxon>
        <taxon>Rhodocyclales</taxon>
        <taxon>Rhodocyclaceae</taxon>
        <taxon>Dentiradicibacter</taxon>
    </lineage>
</organism>
<keyword evidence="4" id="KW-0998">Cell outer membrane</keyword>
<feature type="signal peptide" evidence="6">
    <location>
        <begin position="1"/>
        <end position="32"/>
    </location>
</feature>
<dbReference type="InterPro" id="IPR006665">
    <property type="entry name" value="OmpA-like"/>
</dbReference>
<name>A0ABV4UCE2_9RHOO</name>
<dbReference type="PANTHER" id="PTHR30329">
    <property type="entry name" value="STATOR ELEMENT OF FLAGELLAR MOTOR COMPLEX"/>
    <property type="match status" value="1"/>
</dbReference>